<dbReference type="InterPro" id="IPR041569">
    <property type="entry name" value="AAA_lid_3"/>
</dbReference>
<keyword evidence="5" id="KW-0378">Hydrolase</keyword>
<dbReference type="InterPro" id="IPR003593">
    <property type="entry name" value="AAA+_ATPase"/>
</dbReference>
<evidence type="ECO:0000256" key="6">
    <source>
        <dbReference type="ARBA" id="ARBA00022833"/>
    </source>
</evidence>
<feature type="domain" description="AAA+ ATPase" evidence="10">
    <location>
        <begin position="252"/>
        <end position="391"/>
    </location>
</feature>
<evidence type="ECO:0000256" key="8">
    <source>
        <dbReference type="RuleBase" id="RU003651"/>
    </source>
</evidence>
<keyword evidence="8" id="KW-0547">Nucleotide-binding</keyword>
<dbReference type="AlphaFoldDB" id="A0A371X0G8"/>
<comment type="caution">
    <text evidence="11">The sequence shown here is derived from an EMBL/GenBank/DDBJ whole genome shotgun (WGS) entry which is preliminary data.</text>
</comment>
<dbReference type="EMBL" id="QURL01000005">
    <property type="protein sequence ID" value="RFC62737.1"/>
    <property type="molecule type" value="Genomic_DNA"/>
</dbReference>
<dbReference type="GO" id="GO:0046872">
    <property type="term" value="F:metal ion binding"/>
    <property type="evidence" value="ECO:0007669"/>
    <property type="project" value="UniProtKB-KW"/>
</dbReference>
<evidence type="ECO:0000256" key="7">
    <source>
        <dbReference type="ARBA" id="ARBA00023049"/>
    </source>
</evidence>
<dbReference type="GO" id="GO:0005524">
    <property type="term" value="F:ATP binding"/>
    <property type="evidence" value="ECO:0007669"/>
    <property type="project" value="UniProtKB-KW"/>
</dbReference>
<dbReference type="PANTHER" id="PTHR23076:SF97">
    <property type="entry name" value="ATP-DEPENDENT ZINC METALLOPROTEASE YME1L1"/>
    <property type="match status" value="1"/>
</dbReference>
<proteinExistence type="inferred from homology"/>
<dbReference type="Pfam" id="PF00004">
    <property type="entry name" value="AAA"/>
    <property type="match status" value="1"/>
</dbReference>
<dbReference type="RefSeq" id="WP_116683552.1">
    <property type="nucleotide sequence ID" value="NZ_QURL01000005.1"/>
</dbReference>
<dbReference type="GO" id="GO:0005886">
    <property type="term" value="C:plasma membrane"/>
    <property type="evidence" value="ECO:0007669"/>
    <property type="project" value="TreeGrafter"/>
</dbReference>
<evidence type="ECO:0000256" key="3">
    <source>
        <dbReference type="ARBA" id="ARBA00022670"/>
    </source>
</evidence>
<sequence length="656" mass="72028">MRRPLYMVDARDFRERDRDGRKLLSAAVVTSAFRRAGLHHVLLGHPGVVALTGVHPEEVEIISEAIQHKMRRDYRVAGKRAAELHVHDWTKHDPKRAYKAKPFLISNAQAESREVVLFQNRDEVPSLFETVADGIAEIVHPGVETIRAAFNARFGRIPSERDLNAACELPLHLLEAAFRRGSSVEQVMRAVGRFGALAEPRDATVSKGRNADREDGPSLDDLHGLGEAAEWGRSLAEDLLDYQTGRIGWREVDRGVLVYGPPGTGKTTFALALARTCSLPIHVHSLAAWQAAGHLNDLLKQMRKAFSDAKASTPSILFVDELDSFGDRQRLSGHNAQYSREVINGFLECLDGAADREGVVVLGATNFPDLVDPAIKRPGRLDRQIEIPLPDAAARAKILRYHLGSLLPDADLSEISDQIEGASGAEIEQVVREAKRRARKDSRRVMRISDLEASLPPAIVLSKNAFWRGCVHEAGHWVVGRKLAEESGVVPKRARVFRKVRDGARGTTTFERDQGFDRTKESHLAAIVVMLAGAAAEEVILGSRGDGSGGRIGSDLQLATAIATQIELSFGLGDDLVYILDGTASRSGDLLSIDPLLKRRVAATLSECLERARSEVRSRRHEVEECAQALRSFGALDNELARERSENFSVSSTTST</sequence>
<dbReference type="PANTHER" id="PTHR23076">
    <property type="entry name" value="METALLOPROTEASE M41 FTSH"/>
    <property type="match status" value="1"/>
</dbReference>
<dbReference type="PROSITE" id="PS00674">
    <property type="entry name" value="AAA"/>
    <property type="match status" value="1"/>
</dbReference>
<keyword evidence="7" id="KW-0482">Metalloprotease</keyword>
<evidence type="ECO:0000256" key="4">
    <source>
        <dbReference type="ARBA" id="ARBA00022723"/>
    </source>
</evidence>
<comment type="cofactor">
    <cofactor evidence="1">
        <name>Zn(2+)</name>
        <dbReference type="ChEBI" id="CHEBI:29105"/>
    </cofactor>
</comment>
<evidence type="ECO:0000256" key="9">
    <source>
        <dbReference type="SAM" id="MobiDB-lite"/>
    </source>
</evidence>
<dbReference type="GO" id="GO:0006508">
    <property type="term" value="P:proteolysis"/>
    <property type="evidence" value="ECO:0007669"/>
    <property type="project" value="UniProtKB-KW"/>
</dbReference>
<keyword evidence="8" id="KW-0067">ATP-binding</keyword>
<accession>A0A371X0G8</accession>
<dbReference type="Gene3D" id="1.20.58.760">
    <property type="entry name" value="Peptidase M41"/>
    <property type="match status" value="1"/>
</dbReference>
<evidence type="ECO:0000256" key="5">
    <source>
        <dbReference type="ARBA" id="ARBA00022801"/>
    </source>
</evidence>
<dbReference type="GO" id="GO:0016887">
    <property type="term" value="F:ATP hydrolysis activity"/>
    <property type="evidence" value="ECO:0007669"/>
    <property type="project" value="InterPro"/>
</dbReference>
<organism evidence="11 12">
    <name type="scientific">Fulvimarina endophytica</name>
    <dbReference type="NCBI Taxonomy" id="2293836"/>
    <lineage>
        <taxon>Bacteria</taxon>
        <taxon>Pseudomonadati</taxon>
        <taxon>Pseudomonadota</taxon>
        <taxon>Alphaproteobacteria</taxon>
        <taxon>Hyphomicrobiales</taxon>
        <taxon>Aurantimonadaceae</taxon>
        <taxon>Fulvimarina</taxon>
    </lineage>
</organism>
<evidence type="ECO:0000313" key="12">
    <source>
        <dbReference type="Proteomes" id="UP000264310"/>
    </source>
</evidence>
<keyword evidence="12" id="KW-1185">Reference proteome</keyword>
<dbReference type="Gene3D" id="1.10.8.60">
    <property type="match status" value="1"/>
</dbReference>
<dbReference type="GO" id="GO:0004222">
    <property type="term" value="F:metalloendopeptidase activity"/>
    <property type="evidence" value="ECO:0007669"/>
    <property type="project" value="InterPro"/>
</dbReference>
<dbReference type="OrthoDB" id="9809379at2"/>
<gene>
    <name evidence="11" type="ORF">DYI37_12230</name>
</gene>
<dbReference type="GO" id="GO:0004176">
    <property type="term" value="F:ATP-dependent peptidase activity"/>
    <property type="evidence" value="ECO:0007669"/>
    <property type="project" value="InterPro"/>
</dbReference>
<dbReference type="Pfam" id="PF01434">
    <property type="entry name" value="Peptidase_M41"/>
    <property type="match status" value="1"/>
</dbReference>
<dbReference type="Proteomes" id="UP000264310">
    <property type="component" value="Unassembled WGS sequence"/>
</dbReference>
<evidence type="ECO:0000256" key="1">
    <source>
        <dbReference type="ARBA" id="ARBA00001947"/>
    </source>
</evidence>
<keyword evidence="6" id="KW-0862">Zinc</keyword>
<dbReference type="SUPFAM" id="SSF52540">
    <property type="entry name" value="P-loop containing nucleoside triphosphate hydrolases"/>
    <property type="match status" value="1"/>
</dbReference>
<dbReference type="InterPro" id="IPR027417">
    <property type="entry name" value="P-loop_NTPase"/>
</dbReference>
<dbReference type="InterPro" id="IPR000642">
    <property type="entry name" value="Peptidase_M41"/>
</dbReference>
<comment type="similarity">
    <text evidence="2">In the C-terminal section; belongs to the peptidase M41 family.</text>
</comment>
<feature type="region of interest" description="Disordered" evidence="9">
    <location>
        <begin position="202"/>
        <end position="221"/>
    </location>
</feature>
<dbReference type="SMART" id="SM00382">
    <property type="entry name" value="AAA"/>
    <property type="match status" value="1"/>
</dbReference>
<reference evidence="11 12" key="1">
    <citation type="submission" date="2018-08" db="EMBL/GenBank/DDBJ databases">
        <title>Fulvimarina sp. 85, whole genome shotgun sequence.</title>
        <authorList>
            <person name="Tuo L."/>
        </authorList>
    </citation>
    <scope>NUCLEOTIDE SEQUENCE [LARGE SCALE GENOMIC DNA]</scope>
    <source>
        <strain evidence="11 12">85</strain>
    </source>
</reference>
<evidence type="ECO:0000256" key="2">
    <source>
        <dbReference type="ARBA" id="ARBA00010044"/>
    </source>
</evidence>
<keyword evidence="3" id="KW-0645">Protease</keyword>
<comment type="similarity">
    <text evidence="8">Belongs to the AAA ATPase family.</text>
</comment>
<dbReference type="CDD" id="cd19481">
    <property type="entry name" value="RecA-like_protease"/>
    <property type="match status" value="1"/>
</dbReference>
<dbReference type="GO" id="GO:0030163">
    <property type="term" value="P:protein catabolic process"/>
    <property type="evidence" value="ECO:0007669"/>
    <property type="project" value="TreeGrafter"/>
</dbReference>
<dbReference type="Pfam" id="PF17862">
    <property type="entry name" value="AAA_lid_3"/>
    <property type="match status" value="1"/>
</dbReference>
<dbReference type="SUPFAM" id="SSF140990">
    <property type="entry name" value="FtsH protease domain-like"/>
    <property type="match status" value="1"/>
</dbReference>
<protein>
    <submittedName>
        <fullName evidence="11">AAA family ATPase</fullName>
    </submittedName>
</protein>
<evidence type="ECO:0000313" key="11">
    <source>
        <dbReference type="EMBL" id="RFC62737.1"/>
    </source>
</evidence>
<dbReference type="Gene3D" id="3.40.50.300">
    <property type="entry name" value="P-loop containing nucleotide triphosphate hydrolases"/>
    <property type="match status" value="1"/>
</dbReference>
<dbReference type="InterPro" id="IPR037219">
    <property type="entry name" value="Peptidase_M41-like"/>
</dbReference>
<dbReference type="InterPro" id="IPR003959">
    <property type="entry name" value="ATPase_AAA_core"/>
</dbReference>
<dbReference type="InterPro" id="IPR003960">
    <property type="entry name" value="ATPase_AAA_CS"/>
</dbReference>
<evidence type="ECO:0000259" key="10">
    <source>
        <dbReference type="SMART" id="SM00382"/>
    </source>
</evidence>
<name>A0A371X0G8_9HYPH</name>
<keyword evidence="4" id="KW-0479">Metal-binding</keyword>